<gene>
    <name evidence="1" type="ORF">MORIYA_0540</name>
</gene>
<evidence type="ECO:0000313" key="1">
    <source>
        <dbReference type="EMBL" id="SQD77018.1"/>
    </source>
</evidence>
<protein>
    <submittedName>
        <fullName evidence="1">Uncharacterized protein</fullName>
    </submittedName>
</protein>
<sequence>MIDSLSSTTDSDLSALSAIVMVDIYAKNLAKDKIDNEKLLLGRITMIVATVRDLIRCLTHPI</sequence>
<proteinExistence type="predicted"/>
<dbReference type="EMBL" id="LS483250">
    <property type="protein sequence ID" value="SQD77018.1"/>
    <property type="molecule type" value="Genomic_DNA"/>
</dbReference>
<dbReference type="AlphaFoldDB" id="A0A330LMD5"/>
<accession>A0A330LMD5</accession>
<reference evidence="2" key="1">
    <citation type="submission" date="2018-05" db="EMBL/GenBank/DDBJ databases">
        <authorList>
            <person name="Cea G.-C."/>
            <person name="William W."/>
        </authorList>
    </citation>
    <scope>NUCLEOTIDE SEQUENCE [LARGE SCALE GENOMIC DNA]</scope>
    <source>
        <strain evidence="2">DB21MT 5</strain>
    </source>
</reference>
<organism evidence="1 2">
    <name type="scientific">Moritella yayanosii</name>
    <dbReference type="NCBI Taxonomy" id="69539"/>
    <lineage>
        <taxon>Bacteria</taxon>
        <taxon>Pseudomonadati</taxon>
        <taxon>Pseudomonadota</taxon>
        <taxon>Gammaproteobacteria</taxon>
        <taxon>Alteromonadales</taxon>
        <taxon>Moritellaceae</taxon>
        <taxon>Moritella</taxon>
    </lineage>
</organism>
<dbReference type="Gene3D" id="1.20.1730.10">
    <property type="entry name" value="Sodium/glucose cotransporter"/>
    <property type="match status" value="1"/>
</dbReference>
<evidence type="ECO:0000313" key="2">
    <source>
        <dbReference type="Proteomes" id="UP000250163"/>
    </source>
</evidence>
<dbReference type="Proteomes" id="UP000250163">
    <property type="component" value="Chromosome MORIYA"/>
</dbReference>
<dbReference type="InterPro" id="IPR038377">
    <property type="entry name" value="Na/Glc_symporter_sf"/>
</dbReference>
<name>A0A330LMD5_9GAMM</name>
<keyword evidence="2" id="KW-1185">Reference proteome</keyword>
<dbReference type="KEGG" id="mya:MORIYA_0540"/>